<dbReference type="EMBL" id="BOMF01000107">
    <property type="protein sequence ID" value="GID48782.1"/>
    <property type="molecule type" value="Genomic_DNA"/>
</dbReference>
<name>A0ABQ3WRF8_9ACTN</name>
<proteinExistence type="predicted"/>
<feature type="region of interest" description="Disordered" evidence="1">
    <location>
        <begin position="57"/>
        <end position="80"/>
    </location>
</feature>
<organism evidence="2">
    <name type="scientific">Actinoplanes campanulatus</name>
    <dbReference type="NCBI Taxonomy" id="113559"/>
    <lineage>
        <taxon>Bacteria</taxon>
        <taxon>Bacillati</taxon>
        <taxon>Actinomycetota</taxon>
        <taxon>Actinomycetes</taxon>
        <taxon>Micromonosporales</taxon>
        <taxon>Micromonosporaceae</taxon>
        <taxon>Actinoplanes</taxon>
    </lineage>
</organism>
<evidence type="ECO:0000313" key="2">
    <source>
        <dbReference type="EMBL" id="GID48782.1"/>
    </source>
</evidence>
<evidence type="ECO:0000256" key="1">
    <source>
        <dbReference type="SAM" id="MobiDB-lite"/>
    </source>
</evidence>
<accession>A0ABQ3WRF8</accession>
<gene>
    <name evidence="2" type="ORF">Aca07nite_60570</name>
</gene>
<protein>
    <submittedName>
        <fullName evidence="2">Uncharacterized protein</fullName>
    </submittedName>
</protein>
<reference evidence="2" key="1">
    <citation type="submission" date="2021-01" db="EMBL/GenBank/DDBJ databases">
        <title>Whole genome shotgun sequence of Actinoplanes capillaceus NBRC 16408.</title>
        <authorList>
            <person name="Komaki H."/>
            <person name="Tamura T."/>
        </authorList>
    </citation>
    <scope>NUCLEOTIDE SEQUENCE [LARGE SCALE GENOMIC DNA]</scope>
    <source>
        <strain evidence="2">NBRC 16408</strain>
    </source>
</reference>
<feature type="compositionally biased region" description="Polar residues" evidence="1">
    <location>
        <begin position="70"/>
        <end position="80"/>
    </location>
</feature>
<comment type="caution">
    <text evidence="2">The sequence shown here is derived from an EMBL/GenBank/DDBJ whole genome shotgun (WGS) entry which is preliminary data.</text>
</comment>
<sequence length="103" mass="10648">MDSLADKGPSATTTKISGVPIIDLDHYVQAGPRQPSRRHLPALIALAVGSLLFGLTGEPEGPAGPADETNACSSVSARGGSQRNVVVMDSETGEIVRMIHCPV</sequence>